<dbReference type="EMBL" id="QPFP01000321">
    <property type="protein sequence ID" value="TEB16761.1"/>
    <property type="molecule type" value="Genomic_DNA"/>
</dbReference>
<comment type="caution">
    <text evidence="1">The sequence shown here is derived from an EMBL/GenBank/DDBJ whole genome shotgun (WGS) entry which is preliminary data.</text>
</comment>
<keyword evidence="2" id="KW-1185">Reference proteome</keyword>
<evidence type="ECO:0008006" key="3">
    <source>
        <dbReference type="Google" id="ProtNLM"/>
    </source>
</evidence>
<organism evidence="1 2">
    <name type="scientific">Coprinellus micaceus</name>
    <name type="common">Glistening ink-cap mushroom</name>
    <name type="synonym">Coprinus micaceus</name>
    <dbReference type="NCBI Taxonomy" id="71717"/>
    <lineage>
        <taxon>Eukaryota</taxon>
        <taxon>Fungi</taxon>
        <taxon>Dikarya</taxon>
        <taxon>Basidiomycota</taxon>
        <taxon>Agaricomycotina</taxon>
        <taxon>Agaricomycetes</taxon>
        <taxon>Agaricomycetidae</taxon>
        <taxon>Agaricales</taxon>
        <taxon>Agaricineae</taxon>
        <taxon>Psathyrellaceae</taxon>
        <taxon>Coprinellus</taxon>
    </lineage>
</organism>
<reference evidence="1 2" key="1">
    <citation type="journal article" date="2019" name="Nat. Ecol. Evol.">
        <title>Megaphylogeny resolves global patterns of mushroom evolution.</title>
        <authorList>
            <person name="Varga T."/>
            <person name="Krizsan K."/>
            <person name="Foldi C."/>
            <person name="Dima B."/>
            <person name="Sanchez-Garcia M."/>
            <person name="Sanchez-Ramirez S."/>
            <person name="Szollosi G.J."/>
            <person name="Szarkandi J.G."/>
            <person name="Papp V."/>
            <person name="Albert L."/>
            <person name="Andreopoulos W."/>
            <person name="Angelini C."/>
            <person name="Antonin V."/>
            <person name="Barry K.W."/>
            <person name="Bougher N.L."/>
            <person name="Buchanan P."/>
            <person name="Buyck B."/>
            <person name="Bense V."/>
            <person name="Catcheside P."/>
            <person name="Chovatia M."/>
            <person name="Cooper J."/>
            <person name="Damon W."/>
            <person name="Desjardin D."/>
            <person name="Finy P."/>
            <person name="Geml J."/>
            <person name="Haridas S."/>
            <person name="Hughes K."/>
            <person name="Justo A."/>
            <person name="Karasinski D."/>
            <person name="Kautmanova I."/>
            <person name="Kiss B."/>
            <person name="Kocsube S."/>
            <person name="Kotiranta H."/>
            <person name="LaButti K.M."/>
            <person name="Lechner B.E."/>
            <person name="Liimatainen K."/>
            <person name="Lipzen A."/>
            <person name="Lukacs Z."/>
            <person name="Mihaltcheva S."/>
            <person name="Morgado L.N."/>
            <person name="Niskanen T."/>
            <person name="Noordeloos M.E."/>
            <person name="Ohm R.A."/>
            <person name="Ortiz-Santana B."/>
            <person name="Ovrebo C."/>
            <person name="Racz N."/>
            <person name="Riley R."/>
            <person name="Savchenko A."/>
            <person name="Shiryaev A."/>
            <person name="Soop K."/>
            <person name="Spirin V."/>
            <person name="Szebenyi C."/>
            <person name="Tomsovsky M."/>
            <person name="Tulloss R.E."/>
            <person name="Uehling J."/>
            <person name="Grigoriev I.V."/>
            <person name="Vagvolgyi C."/>
            <person name="Papp T."/>
            <person name="Martin F.M."/>
            <person name="Miettinen O."/>
            <person name="Hibbett D.S."/>
            <person name="Nagy L.G."/>
        </authorList>
    </citation>
    <scope>NUCLEOTIDE SEQUENCE [LARGE SCALE GENOMIC DNA]</scope>
    <source>
        <strain evidence="1 2">FP101781</strain>
    </source>
</reference>
<protein>
    <recommendedName>
        <fullName evidence="3">Rapamycin-insensitive companion of mTOR domain-containing protein</fullName>
    </recommendedName>
</protein>
<name>A0A4Y7S693_COPMI</name>
<accession>A0A4Y7S693</accession>
<dbReference type="Proteomes" id="UP000298030">
    <property type="component" value="Unassembled WGS sequence"/>
</dbReference>
<evidence type="ECO:0000313" key="1">
    <source>
        <dbReference type="EMBL" id="TEB16761.1"/>
    </source>
</evidence>
<sequence>MVLTGTPLNVENAVQLLRAYVALPDVTTRQGLKKLHDTYDVVDLELQQVYEGSHSRVGVRVGVMAFYAAMCVDNILCQKLLQEQSHTIVDNTIALLSFNATKHMALRLLASLVRYGKQEFRRTTILSCVTDLAKVADDNLNDPVICDLVVTILSQCLASIDPTKYEVDMGAQTLVAVVACLSVLGMLLATNWSQEWRDSLLTVCPESVGILVAGLRSPSWETRTMSLATLLCLYDVMGSGYLPGPVIDEQLAFSCISALPGLAGRLTPTIVESIENHSGRWEESTSYLSACVPWKLIVGFRDFRRNGDGISLGYTLFNLILSTEFAVPNDAKDWEEDGCHPFSDYADALPFCATALRSRGNHRDDLVADVLDTTFKLKRCHVDTALQAAKDNHEKHPEVAYFQLVILMLEMPTNPYQGLSRALVARAYSDVTATTFVKHALLARRVEKYALAGVQKMMVGSAHPAGGRSTGWSAGHLYLVSALQHSKEFLATTPPCHLERGRIFGWYMILSIFLTTNTPINVDHWQNECRRYIEPYTEFCQLLGISPDSSPIVRFYRVILQIYEGSTHCYSAMFDRLEDDRPLRGPDIKPSANLRKCSACSSARYIACAHSPNGPSSDPIFTVTFATPSSQVLQQGLSSIRLAPAQNPVPLS</sequence>
<proteinExistence type="predicted"/>
<dbReference type="AlphaFoldDB" id="A0A4Y7S693"/>
<dbReference type="OrthoDB" id="2753709at2759"/>
<dbReference type="InterPro" id="IPR016024">
    <property type="entry name" value="ARM-type_fold"/>
</dbReference>
<evidence type="ECO:0000313" key="2">
    <source>
        <dbReference type="Proteomes" id="UP000298030"/>
    </source>
</evidence>
<dbReference type="SUPFAM" id="SSF48371">
    <property type="entry name" value="ARM repeat"/>
    <property type="match status" value="1"/>
</dbReference>
<gene>
    <name evidence="1" type="ORF">FA13DRAFT_1720797</name>
</gene>